<comment type="caution">
    <text evidence="1">The sequence shown here is derived from an EMBL/GenBank/DDBJ whole genome shotgun (WGS) entry which is preliminary data.</text>
</comment>
<keyword evidence="2" id="KW-1185">Reference proteome</keyword>
<reference evidence="2" key="1">
    <citation type="journal article" date="2019" name="Int. J. Syst. Evol. Microbiol.">
        <title>The Global Catalogue of Microorganisms (GCM) 10K type strain sequencing project: providing services to taxonomists for standard genome sequencing and annotation.</title>
        <authorList>
            <consortium name="The Broad Institute Genomics Platform"/>
            <consortium name="The Broad Institute Genome Sequencing Center for Infectious Disease"/>
            <person name="Wu L."/>
            <person name="Ma J."/>
        </authorList>
    </citation>
    <scope>NUCLEOTIDE SEQUENCE [LARGE SCALE GENOMIC DNA]</scope>
    <source>
        <strain evidence="2">KCTC 52141</strain>
    </source>
</reference>
<dbReference type="InterPro" id="IPR010732">
    <property type="entry name" value="T6SS_TssG-like"/>
</dbReference>
<sequence>MNAALTPQHALHELLQDVGENPYGYDLFNLLRQVESCISDYPPLGRAQRYRHEPLQLGQEPSCAFASASVAKLYHYKGKRKSKLSIYSFGLFGPNGPMPLVFTEYARERMTHQGDGTLSDFVDVFHNRLIMLFYRAWANAQSCASLDRPNDSFSRHVASLTGLGIDPHHSPDSIANHSRWYHSGHLVQQSRSAEGLTSILNSYFNVPVKIEQFVAHWLELPADQRSRLGGVQGAQLGFDSVLGTKVMDRQQHFRIHLGPLSSNQYEQFLPARQKYVQLREWVRNYVGIELSWDLRLILCNREQTAGMQLGQTHHLGWNSWLGERDVELGHLGDAILRPETQTTAQQQAVQSQQTH</sequence>
<organism evidence="1 2">
    <name type="scientific">Gilvimarinus japonicus</name>
    <dbReference type="NCBI Taxonomy" id="1796469"/>
    <lineage>
        <taxon>Bacteria</taxon>
        <taxon>Pseudomonadati</taxon>
        <taxon>Pseudomonadota</taxon>
        <taxon>Gammaproteobacteria</taxon>
        <taxon>Cellvibrionales</taxon>
        <taxon>Cellvibrionaceae</taxon>
        <taxon>Gilvimarinus</taxon>
    </lineage>
</organism>
<name>A0ABV7HJ25_9GAMM</name>
<proteinExistence type="predicted"/>
<dbReference type="PANTHER" id="PTHR35564">
    <property type="match status" value="1"/>
</dbReference>
<dbReference type="NCBIfam" id="TIGR03347">
    <property type="entry name" value="VI_chp_1"/>
    <property type="match status" value="1"/>
</dbReference>
<dbReference type="Pfam" id="PF06996">
    <property type="entry name" value="T6SS_TssG"/>
    <property type="match status" value="1"/>
</dbReference>
<evidence type="ECO:0000313" key="2">
    <source>
        <dbReference type="Proteomes" id="UP001595548"/>
    </source>
</evidence>
<protein>
    <submittedName>
        <fullName evidence="1">Type VI secretion system baseplate subunit TssG</fullName>
    </submittedName>
</protein>
<gene>
    <name evidence="1" type="primary">tssG</name>
    <name evidence="1" type="ORF">ACFOEB_01515</name>
</gene>
<evidence type="ECO:0000313" key="1">
    <source>
        <dbReference type="EMBL" id="MFC3153869.1"/>
    </source>
</evidence>
<dbReference type="EMBL" id="JBHRTL010000001">
    <property type="protein sequence ID" value="MFC3153869.1"/>
    <property type="molecule type" value="Genomic_DNA"/>
</dbReference>
<accession>A0ABV7HJ25</accession>
<dbReference type="PANTHER" id="PTHR35564:SF4">
    <property type="entry name" value="CYTOPLASMIC PROTEIN"/>
    <property type="match status" value="1"/>
</dbReference>
<dbReference type="Proteomes" id="UP001595548">
    <property type="component" value="Unassembled WGS sequence"/>
</dbReference>
<dbReference type="RefSeq" id="WP_382413881.1">
    <property type="nucleotide sequence ID" value="NZ_AP031500.1"/>
</dbReference>